<dbReference type="Proteomes" id="UP001262582">
    <property type="component" value="Unassembled WGS sequence"/>
</dbReference>
<name>A0ABU3D9G9_9FLAO</name>
<sequence length="201" mass="23000">MAQDIRDMFRNDESREPEKIKKGHQKRFEAKLNKALPQEKKAGSFPYLKIAAVLVVAFGVAMFFLKPGSGAPETRMVETPVEENNENINAQPEKQFQLSDVSPQYKEIENYYMAGLNLELAKLDINEDNKALIDAFMAKLAELDKEYKRLNADVNESGLNEQTVEAMIANLQLRLELLFKLKNKIKEINESKDKSYENLQA</sequence>
<feature type="coiled-coil region" evidence="1">
    <location>
        <begin position="133"/>
        <end position="160"/>
    </location>
</feature>
<evidence type="ECO:0008006" key="6">
    <source>
        <dbReference type="Google" id="ProtNLM"/>
    </source>
</evidence>
<evidence type="ECO:0000313" key="4">
    <source>
        <dbReference type="EMBL" id="MDT0678180.1"/>
    </source>
</evidence>
<gene>
    <name evidence="4" type="ORF">RM539_16475</name>
</gene>
<keyword evidence="3" id="KW-0472">Membrane</keyword>
<accession>A0ABU3D9G9</accession>
<keyword evidence="1" id="KW-0175">Coiled coil</keyword>
<evidence type="ECO:0000256" key="3">
    <source>
        <dbReference type="SAM" id="Phobius"/>
    </source>
</evidence>
<evidence type="ECO:0000313" key="5">
    <source>
        <dbReference type="Proteomes" id="UP001262582"/>
    </source>
</evidence>
<keyword evidence="5" id="KW-1185">Reference proteome</keyword>
<dbReference type="RefSeq" id="WP_311504515.1">
    <property type="nucleotide sequence ID" value="NZ_JAVRHK010000016.1"/>
</dbReference>
<dbReference type="EMBL" id="JAVRHK010000016">
    <property type="protein sequence ID" value="MDT0678180.1"/>
    <property type="molecule type" value="Genomic_DNA"/>
</dbReference>
<keyword evidence="3" id="KW-0812">Transmembrane</keyword>
<evidence type="ECO:0000256" key="1">
    <source>
        <dbReference type="SAM" id="Coils"/>
    </source>
</evidence>
<protein>
    <recommendedName>
        <fullName evidence="6">Anti-sigma factor</fullName>
    </recommendedName>
</protein>
<keyword evidence="3" id="KW-1133">Transmembrane helix</keyword>
<feature type="transmembrane region" description="Helical" evidence="3">
    <location>
        <begin position="47"/>
        <end position="65"/>
    </location>
</feature>
<reference evidence="4 5" key="1">
    <citation type="submission" date="2023-09" db="EMBL/GenBank/DDBJ databases">
        <authorList>
            <person name="Rey-Velasco X."/>
        </authorList>
    </citation>
    <scope>NUCLEOTIDE SEQUENCE [LARGE SCALE GENOMIC DNA]</scope>
    <source>
        <strain evidence="4 5">F117</strain>
    </source>
</reference>
<comment type="caution">
    <text evidence="4">The sequence shown here is derived from an EMBL/GenBank/DDBJ whole genome shotgun (WGS) entry which is preliminary data.</text>
</comment>
<evidence type="ECO:0000256" key="2">
    <source>
        <dbReference type="SAM" id="MobiDB-lite"/>
    </source>
</evidence>
<feature type="region of interest" description="Disordered" evidence="2">
    <location>
        <begin position="1"/>
        <end position="26"/>
    </location>
</feature>
<proteinExistence type="predicted"/>
<organism evidence="4 5">
    <name type="scientific">Autumnicola musiva</name>
    <dbReference type="NCBI Taxonomy" id="3075589"/>
    <lineage>
        <taxon>Bacteria</taxon>
        <taxon>Pseudomonadati</taxon>
        <taxon>Bacteroidota</taxon>
        <taxon>Flavobacteriia</taxon>
        <taxon>Flavobacteriales</taxon>
        <taxon>Flavobacteriaceae</taxon>
        <taxon>Autumnicola</taxon>
    </lineage>
</organism>